<dbReference type="InterPro" id="IPR002241">
    <property type="entry name" value="Glyco_hydro_27"/>
</dbReference>
<evidence type="ECO:0000256" key="2">
    <source>
        <dbReference type="ARBA" id="ARBA00022801"/>
    </source>
</evidence>
<dbReference type="InterPro" id="IPR022409">
    <property type="entry name" value="PKD/Chitinase_dom"/>
</dbReference>
<dbReference type="Pfam" id="PF02065">
    <property type="entry name" value="Melibiase"/>
    <property type="match status" value="1"/>
</dbReference>
<dbReference type="eggNOG" id="COG3291">
    <property type="taxonomic scope" value="Bacteria"/>
</dbReference>
<dbReference type="InterPro" id="IPR035986">
    <property type="entry name" value="PKD_dom_sf"/>
</dbReference>
<evidence type="ECO:0000259" key="4">
    <source>
        <dbReference type="PROSITE" id="PS50093"/>
    </source>
</evidence>
<dbReference type="Pfam" id="PF18911">
    <property type="entry name" value="PKD_4"/>
    <property type="match status" value="1"/>
</dbReference>
<dbReference type="STRING" id="240015.ACP_0856"/>
<dbReference type="SUPFAM" id="SSF51445">
    <property type="entry name" value="(Trans)glycosidases"/>
    <property type="match status" value="1"/>
</dbReference>
<dbReference type="CAZy" id="GH36">
    <property type="family name" value="Glycoside Hydrolase Family 36"/>
</dbReference>
<comment type="similarity">
    <text evidence="1">Belongs to the glycosyl hydrolase 27 family.</text>
</comment>
<dbReference type="SMART" id="SM00089">
    <property type="entry name" value="PKD"/>
    <property type="match status" value="1"/>
</dbReference>
<dbReference type="KEGG" id="aca:ACP_0856"/>
<dbReference type="eggNOG" id="COG3345">
    <property type="taxonomic scope" value="Bacteria"/>
</dbReference>
<gene>
    <name evidence="5" type="ordered locus">ACP_0856</name>
</gene>
<dbReference type="PANTHER" id="PTHR11452:SF75">
    <property type="entry name" value="ALPHA-GALACTOSIDASE MEL1"/>
    <property type="match status" value="1"/>
</dbReference>
<dbReference type="InterPro" id="IPR000601">
    <property type="entry name" value="PKD_dom"/>
</dbReference>
<organism evidence="5 6">
    <name type="scientific">Acidobacterium capsulatum (strain ATCC 51196 / DSM 11244 / BCRC 80197 / JCM 7670 / NBRC 15755 / NCIMB 13165 / 161)</name>
    <dbReference type="NCBI Taxonomy" id="240015"/>
    <lineage>
        <taxon>Bacteria</taxon>
        <taxon>Pseudomonadati</taxon>
        <taxon>Acidobacteriota</taxon>
        <taxon>Terriglobia</taxon>
        <taxon>Terriglobales</taxon>
        <taxon>Acidobacteriaceae</taxon>
        <taxon>Acidobacterium</taxon>
    </lineage>
</organism>
<feature type="domain" description="PKD" evidence="4">
    <location>
        <begin position="709"/>
        <end position="774"/>
    </location>
</feature>
<dbReference type="CDD" id="cd14791">
    <property type="entry name" value="GH36"/>
    <property type="match status" value="1"/>
</dbReference>
<accession>C1F2V5</accession>
<dbReference type="Gene3D" id="2.60.40.1180">
    <property type="entry name" value="Golgi alpha-mannosidase II"/>
    <property type="match status" value="1"/>
</dbReference>
<dbReference type="SUPFAM" id="SSF49299">
    <property type="entry name" value="PKD domain"/>
    <property type="match status" value="1"/>
</dbReference>
<keyword evidence="2" id="KW-0378">Hydrolase</keyword>
<dbReference type="Gene3D" id="2.60.40.10">
    <property type="entry name" value="Immunoglobulins"/>
    <property type="match status" value="1"/>
</dbReference>
<dbReference type="PANTHER" id="PTHR11452">
    <property type="entry name" value="ALPHA-GALACTOSIDASE/ALPHA-N-ACETYLGALACTOSAMINIDASE"/>
    <property type="match status" value="1"/>
</dbReference>
<dbReference type="EMBL" id="CP001472">
    <property type="protein sequence ID" value="ACO33096.1"/>
    <property type="molecule type" value="Genomic_DNA"/>
</dbReference>
<evidence type="ECO:0000313" key="5">
    <source>
        <dbReference type="EMBL" id="ACO33096.1"/>
    </source>
</evidence>
<dbReference type="Gene3D" id="3.20.20.70">
    <property type="entry name" value="Aldolase class I"/>
    <property type="match status" value="1"/>
</dbReference>
<dbReference type="InterPro" id="IPR013783">
    <property type="entry name" value="Ig-like_fold"/>
</dbReference>
<evidence type="ECO:0000256" key="1">
    <source>
        <dbReference type="ARBA" id="ARBA00009743"/>
    </source>
</evidence>
<dbReference type="AlphaFoldDB" id="C1F2V5"/>
<dbReference type="Proteomes" id="UP000002207">
    <property type="component" value="Chromosome"/>
</dbReference>
<reference evidence="5 6" key="1">
    <citation type="journal article" date="2009" name="Appl. Environ. Microbiol.">
        <title>Three genomes from the phylum Acidobacteria provide insight into the lifestyles of these microorganisms in soils.</title>
        <authorList>
            <person name="Ward N.L."/>
            <person name="Challacombe J.F."/>
            <person name="Janssen P.H."/>
            <person name="Henrissat B."/>
            <person name="Coutinho P.M."/>
            <person name="Wu M."/>
            <person name="Xie G."/>
            <person name="Haft D.H."/>
            <person name="Sait M."/>
            <person name="Badger J."/>
            <person name="Barabote R.D."/>
            <person name="Bradley B."/>
            <person name="Brettin T.S."/>
            <person name="Brinkac L.M."/>
            <person name="Bruce D."/>
            <person name="Creasy T."/>
            <person name="Daugherty S.C."/>
            <person name="Davidsen T.M."/>
            <person name="DeBoy R.T."/>
            <person name="Detter J.C."/>
            <person name="Dodson R.J."/>
            <person name="Durkin A.S."/>
            <person name="Ganapathy A."/>
            <person name="Gwinn-Giglio M."/>
            <person name="Han C.S."/>
            <person name="Khouri H."/>
            <person name="Kiss H."/>
            <person name="Kothari S.P."/>
            <person name="Madupu R."/>
            <person name="Nelson K.E."/>
            <person name="Nelson W.C."/>
            <person name="Paulsen I."/>
            <person name="Penn K."/>
            <person name="Ren Q."/>
            <person name="Rosovitz M.J."/>
            <person name="Selengut J.D."/>
            <person name="Shrivastava S."/>
            <person name="Sullivan S.A."/>
            <person name="Tapia R."/>
            <person name="Thompson L.S."/>
            <person name="Watkins K.L."/>
            <person name="Yang Q."/>
            <person name="Yu C."/>
            <person name="Zafar N."/>
            <person name="Zhou L."/>
            <person name="Kuske C.R."/>
        </authorList>
    </citation>
    <scope>NUCLEOTIDE SEQUENCE [LARGE SCALE GENOMIC DNA]</scope>
    <source>
        <strain evidence="6">ATCC 51196 / DSM 11244 / BCRC 80197 / JCM 7670 / NBRC 15755 / NCIMB 13165 / 161</strain>
    </source>
</reference>
<dbReference type="HOGENOM" id="CLU_343503_0_0_0"/>
<dbReference type="InParanoid" id="C1F2V5"/>
<protein>
    <submittedName>
        <fullName evidence="5">Melibiase family/PKD domain protein</fullName>
    </submittedName>
</protein>
<sequence length="806" mass="88231">MLAGLVFPACCLQAQSTSLRVEVQPNGAYSIGVPGSTQDVLTANVAAKINGRWVYAPDYPRHTATHSSTHGYLGAADEWEVTYSGLAGEPNLVYRLRAYRNAPFADLKVIVDNTTGKAIQVQSIREVEASKNSIANLGAAPSSDRVLSDSFSEDRPAMQIHNLGDAANHMDRAVGSQLIYNRQSRESLFLGALTSQRFLTVLRLHTSTIGGAPTISHYEVDSTGTTELEKENSLQNSPAKDQIELSLPVAPGQSLASETLLLGASKDYHNQLETYGSLIKRIHHARVSAPPLMGWWSWTAYYFGLDQGTALTNAEWESEHLKQYGYNIFHIDEGYQYARGEYITPNATLFPAGLTPMEYEVRGLGLVPGIWTAPFEVSVRSWVYQKHPDWLIKNAQGQPIPAGNVVDGKDQLYMLDTTNPGAQAYLHKTYSTLVHTWDIHYIKLDFMDDSAIEGYYYRPHTTAMEAQRIGLQIIRGAVGNHVYLDKDGSVMLNPVGLVDYGRISQDTGHTFGSSRDAATGIAARYYMDRNFFVSDPDAFTVSTQVIKDQDWHGGQKGLTKNAAQVSISLAAVSGGMLEIGDNLPSLEDEPQRQALIENRDLIDMVKLGKASVPLDLMSYAPSDQQPSIFYLKESKRQSILTVFNWTEHPTKHSIRLADLGLAANGQYEITNIFDHKSAVEPSPGMLQVDLAKHSVSVLKIVNQTIPASAPDVTLHCPASGATGATLSLSAQTTSSDPALSFAWSLGDGVQQQGAQIRHAWTEPGDYQVHLTATSLDDVSAEKSCTVHVSGRISTVFDPAKIKRYKP</sequence>
<proteinExistence type="inferred from homology"/>
<dbReference type="InterPro" id="IPR017853">
    <property type="entry name" value="GH"/>
</dbReference>
<evidence type="ECO:0000313" key="6">
    <source>
        <dbReference type="Proteomes" id="UP000002207"/>
    </source>
</evidence>
<dbReference type="SUPFAM" id="SSF51011">
    <property type="entry name" value="Glycosyl hydrolase domain"/>
    <property type="match status" value="1"/>
</dbReference>
<dbReference type="CDD" id="cd00146">
    <property type="entry name" value="PKD"/>
    <property type="match status" value="1"/>
</dbReference>
<evidence type="ECO:0000256" key="3">
    <source>
        <dbReference type="ARBA" id="ARBA00023295"/>
    </source>
</evidence>
<keyword evidence="6" id="KW-1185">Reference proteome</keyword>
<dbReference type="PROSITE" id="PS50093">
    <property type="entry name" value="PKD"/>
    <property type="match status" value="1"/>
</dbReference>
<name>C1F2V5_ACIC5</name>
<dbReference type="GO" id="GO:0016052">
    <property type="term" value="P:carbohydrate catabolic process"/>
    <property type="evidence" value="ECO:0007669"/>
    <property type="project" value="InterPro"/>
</dbReference>
<dbReference type="InterPro" id="IPR013785">
    <property type="entry name" value="Aldolase_TIM"/>
</dbReference>
<dbReference type="GO" id="GO:0004557">
    <property type="term" value="F:alpha-galactosidase activity"/>
    <property type="evidence" value="ECO:0007669"/>
    <property type="project" value="InterPro"/>
</dbReference>
<dbReference type="InterPro" id="IPR002252">
    <property type="entry name" value="Glyco_hydro_36"/>
</dbReference>
<dbReference type="InterPro" id="IPR013780">
    <property type="entry name" value="Glyco_hydro_b"/>
</dbReference>
<keyword evidence="3" id="KW-0326">Glycosidase</keyword>